<evidence type="ECO:0000256" key="5">
    <source>
        <dbReference type="ARBA" id="ARBA00037931"/>
    </source>
</evidence>
<dbReference type="Proteomes" id="UP001338582">
    <property type="component" value="Chromosome 1"/>
</dbReference>
<keyword evidence="3" id="KW-0156">Chromatin regulator</keyword>
<dbReference type="GO" id="GO:0006325">
    <property type="term" value="P:chromatin organization"/>
    <property type="evidence" value="ECO:0007669"/>
    <property type="project" value="UniProtKB-KW"/>
</dbReference>
<proteinExistence type="inferred from homology"/>
<accession>A0AAX4H616</accession>
<dbReference type="InterPro" id="IPR015943">
    <property type="entry name" value="WD40/YVTN_repeat-like_dom_sf"/>
</dbReference>
<feature type="compositionally biased region" description="Basic and acidic residues" evidence="8">
    <location>
        <begin position="299"/>
        <end position="314"/>
    </location>
</feature>
<comment type="similarity">
    <text evidence="5">Belongs to the WD repeat ASA1 family.</text>
</comment>
<dbReference type="PANTHER" id="PTHR19854">
    <property type="entry name" value="TRANSDUCIN BETA-LIKE 3"/>
    <property type="match status" value="1"/>
</dbReference>
<dbReference type="Gene3D" id="2.130.10.10">
    <property type="entry name" value="YVTN repeat-like/Quinoprotein amine dehydrogenase"/>
    <property type="match status" value="2"/>
</dbReference>
<evidence type="ECO:0000313" key="10">
    <source>
        <dbReference type="Proteomes" id="UP001338582"/>
    </source>
</evidence>
<name>A0AAX4H616_9ASCO</name>
<feature type="repeat" description="WD" evidence="7">
    <location>
        <begin position="9"/>
        <end position="48"/>
    </location>
</feature>
<organism evidence="9 10">
    <name type="scientific">Australozyma saopauloensis</name>
    <dbReference type="NCBI Taxonomy" id="291208"/>
    <lineage>
        <taxon>Eukaryota</taxon>
        <taxon>Fungi</taxon>
        <taxon>Dikarya</taxon>
        <taxon>Ascomycota</taxon>
        <taxon>Saccharomycotina</taxon>
        <taxon>Pichiomycetes</taxon>
        <taxon>Metschnikowiaceae</taxon>
        <taxon>Australozyma</taxon>
    </lineage>
</organism>
<sequence length="491" mass="54383">MNPLLKLSLRGHKSSVSCIARVQDDLVSADRDGWVVLWNLTTKRPRALWKAHQGQILTLKYTAMGLLTHGRDSELRLWNLSESSLRGCSSDVSVVGNEEEPKKPQYEELPVNALNFCNVDFWELPSEGLKKNALVVTPASVDSDNFDVYKISSDGSTFAIQRVIENFAIRSAQLIKLDLEEINDPDLILKQRGHGIVMRLRFISENLLFVGYESGALFGLDIRPLVRDLVKKADRLVVNTGYKVTLKCALKGHTPLPMLSLEYDNDSKVILCGSASKKILRVDLSPLLASSNDVIESHKSADSNITSKEDHANSRENSGAVPDPTLNKWGLKQPTTQKPATRSTSDFTGLESPGFEESNSNAASTSELESQVSFTNLKHYGIQCVQFVTGGYAVAFWDGTIKVINNDQETTSTWERAEEALQALNVVDNPSGPTKKSICIFSWRAKSSDERQIVPVQTRIRTRETLADKLLLFVGHGDGLIRAYSLSETVC</sequence>
<dbReference type="PANTHER" id="PTHR19854:SF1">
    <property type="entry name" value="GUANINE NUCLEOTIDE-BINDING PROTEIN SUBUNIT BETA-LIKE PROTEIN 1"/>
    <property type="match status" value="1"/>
</dbReference>
<evidence type="ECO:0000256" key="6">
    <source>
        <dbReference type="ARBA" id="ARBA00040563"/>
    </source>
</evidence>
<feature type="compositionally biased region" description="Polar residues" evidence="8">
    <location>
        <begin position="333"/>
        <end position="347"/>
    </location>
</feature>
<dbReference type="SMART" id="SM00320">
    <property type="entry name" value="WD40"/>
    <property type="match status" value="4"/>
</dbReference>
<dbReference type="RefSeq" id="XP_062876047.1">
    <property type="nucleotide sequence ID" value="XM_063019977.1"/>
</dbReference>
<evidence type="ECO:0000256" key="1">
    <source>
        <dbReference type="ARBA" id="ARBA00022574"/>
    </source>
</evidence>
<dbReference type="GeneID" id="88171971"/>
<gene>
    <name evidence="9" type="ORF">PUMCH_000903</name>
</gene>
<dbReference type="InterPro" id="IPR019775">
    <property type="entry name" value="WD40_repeat_CS"/>
</dbReference>
<evidence type="ECO:0000313" key="9">
    <source>
        <dbReference type="EMBL" id="WPK23661.1"/>
    </source>
</evidence>
<keyword evidence="2" id="KW-0677">Repeat</keyword>
<evidence type="ECO:0000256" key="3">
    <source>
        <dbReference type="ARBA" id="ARBA00022853"/>
    </source>
</evidence>
<dbReference type="AlphaFoldDB" id="A0AAX4H616"/>
<dbReference type="EMBL" id="CP138894">
    <property type="protein sequence ID" value="WPK23661.1"/>
    <property type="molecule type" value="Genomic_DNA"/>
</dbReference>
<reference evidence="9 10" key="1">
    <citation type="submission" date="2023-10" db="EMBL/GenBank/DDBJ databases">
        <title>Draft Genome Sequence of Candida saopaulonensis from a very Premature Infant with Sepsis.</title>
        <authorList>
            <person name="Ning Y."/>
            <person name="Dai R."/>
            <person name="Xiao M."/>
            <person name="Xu Y."/>
            <person name="Yan Q."/>
            <person name="Zhang L."/>
        </authorList>
    </citation>
    <scope>NUCLEOTIDE SEQUENCE [LARGE SCALE GENOMIC DNA]</scope>
    <source>
        <strain evidence="9 10">19XY460</strain>
    </source>
</reference>
<protein>
    <recommendedName>
        <fullName evidence="6">ASTRA-associated protein 1</fullName>
    </recommendedName>
</protein>
<evidence type="ECO:0000256" key="4">
    <source>
        <dbReference type="ARBA" id="ARBA00037338"/>
    </source>
</evidence>
<dbReference type="InterPro" id="IPR001680">
    <property type="entry name" value="WD40_rpt"/>
</dbReference>
<evidence type="ECO:0000256" key="8">
    <source>
        <dbReference type="SAM" id="MobiDB-lite"/>
    </source>
</evidence>
<dbReference type="SUPFAM" id="SSF50978">
    <property type="entry name" value="WD40 repeat-like"/>
    <property type="match status" value="1"/>
</dbReference>
<evidence type="ECO:0000256" key="7">
    <source>
        <dbReference type="PROSITE-ProRule" id="PRU00221"/>
    </source>
</evidence>
<dbReference type="InterPro" id="IPR036322">
    <property type="entry name" value="WD40_repeat_dom_sf"/>
</dbReference>
<dbReference type="PROSITE" id="PS50082">
    <property type="entry name" value="WD_REPEATS_2"/>
    <property type="match status" value="1"/>
</dbReference>
<dbReference type="KEGG" id="asau:88171971"/>
<dbReference type="Pfam" id="PF00400">
    <property type="entry name" value="WD40"/>
    <property type="match status" value="1"/>
</dbReference>
<comment type="function">
    <text evidence="4">Component of the ASTRA complex involved in chromatin remodeling.</text>
</comment>
<evidence type="ECO:0000256" key="2">
    <source>
        <dbReference type="ARBA" id="ARBA00022737"/>
    </source>
</evidence>
<dbReference type="PROSITE" id="PS00678">
    <property type="entry name" value="WD_REPEATS_1"/>
    <property type="match status" value="1"/>
</dbReference>
<feature type="region of interest" description="Disordered" evidence="8">
    <location>
        <begin position="299"/>
        <end position="364"/>
    </location>
</feature>
<keyword evidence="10" id="KW-1185">Reference proteome</keyword>
<keyword evidence="1 7" id="KW-0853">WD repeat</keyword>